<dbReference type="AlphaFoldDB" id="A0A161PDJ8"/>
<dbReference type="RefSeq" id="WP_061948990.1">
    <property type="nucleotide sequence ID" value="NZ_LTAO01000020.1"/>
</dbReference>
<comment type="caution">
    <text evidence="6">The sequence shown here is derived from an EMBL/GenBank/DDBJ whole genome shotgun (WGS) entry which is preliminary data.</text>
</comment>
<dbReference type="InterPro" id="IPR006479">
    <property type="entry name" value="Holin"/>
</dbReference>
<keyword evidence="4 5" id="KW-0472">Membrane</keyword>
<dbReference type="Pfam" id="PF04688">
    <property type="entry name" value="Holin_SPP1"/>
    <property type="match status" value="1"/>
</dbReference>
<protein>
    <submittedName>
        <fullName evidence="6">Holin</fullName>
    </submittedName>
</protein>
<sequence length="79" mass="8926">MDKGTIVRTIALVITWMNIVLVNKELQPIPVIDDETIAYGLAFFVSVWAWFKNNYVTAKGNKQKEVLLKEGLTKGSKND</sequence>
<proteinExistence type="predicted"/>
<dbReference type="Proteomes" id="UP000075806">
    <property type="component" value="Unassembled WGS sequence"/>
</dbReference>
<evidence type="ECO:0000256" key="1">
    <source>
        <dbReference type="ARBA" id="ARBA00004370"/>
    </source>
</evidence>
<evidence type="ECO:0000313" key="6">
    <source>
        <dbReference type="EMBL" id="KYG30414.1"/>
    </source>
</evidence>
<keyword evidence="7" id="KW-1185">Reference proteome</keyword>
<dbReference type="NCBIfam" id="TIGR01592">
    <property type="entry name" value="holin_SPP1"/>
    <property type="match status" value="1"/>
</dbReference>
<dbReference type="OrthoDB" id="2405362at2"/>
<name>A0A161PDJ8_9BACI</name>
<accession>A0A161PDJ8</accession>
<feature type="transmembrane region" description="Helical" evidence="5">
    <location>
        <begin position="35"/>
        <end position="51"/>
    </location>
</feature>
<evidence type="ECO:0000256" key="3">
    <source>
        <dbReference type="ARBA" id="ARBA00022989"/>
    </source>
</evidence>
<dbReference type="STRING" id="519424.AZF04_19820"/>
<evidence type="ECO:0000313" key="7">
    <source>
        <dbReference type="Proteomes" id="UP000075806"/>
    </source>
</evidence>
<dbReference type="EMBL" id="LTAO01000020">
    <property type="protein sequence ID" value="KYG30414.1"/>
    <property type="molecule type" value="Genomic_DNA"/>
</dbReference>
<organism evidence="6 7">
    <name type="scientific">Alkalihalobacillus trypoxylicola</name>
    <dbReference type="NCBI Taxonomy" id="519424"/>
    <lineage>
        <taxon>Bacteria</taxon>
        <taxon>Bacillati</taxon>
        <taxon>Bacillota</taxon>
        <taxon>Bacilli</taxon>
        <taxon>Bacillales</taxon>
        <taxon>Bacillaceae</taxon>
        <taxon>Alkalihalobacillus</taxon>
    </lineage>
</organism>
<feature type="transmembrane region" description="Helical" evidence="5">
    <location>
        <begin position="6"/>
        <end position="23"/>
    </location>
</feature>
<keyword evidence="2 5" id="KW-0812">Transmembrane</keyword>
<dbReference type="GO" id="GO:0016020">
    <property type="term" value="C:membrane"/>
    <property type="evidence" value="ECO:0007669"/>
    <property type="project" value="UniProtKB-SubCell"/>
</dbReference>
<evidence type="ECO:0000256" key="2">
    <source>
        <dbReference type="ARBA" id="ARBA00022692"/>
    </source>
</evidence>
<evidence type="ECO:0000256" key="5">
    <source>
        <dbReference type="SAM" id="Phobius"/>
    </source>
</evidence>
<comment type="subcellular location">
    <subcellularLocation>
        <location evidence="1">Membrane</location>
    </subcellularLocation>
</comment>
<evidence type="ECO:0000256" key="4">
    <source>
        <dbReference type="ARBA" id="ARBA00023136"/>
    </source>
</evidence>
<reference evidence="6" key="1">
    <citation type="submission" date="2016-02" db="EMBL/GenBank/DDBJ databases">
        <title>Genome sequence of Bacillus trypoxylicola KCTC 13244(T).</title>
        <authorList>
            <person name="Jeong H."/>
            <person name="Park S.-H."/>
            <person name="Choi S.-K."/>
        </authorList>
    </citation>
    <scope>NUCLEOTIDE SEQUENCE [LARGE SCALE GENOMIC DNA]</scope>
    <source>
        <strain evidence="6">KCTC 13244</strain>
    </source>
</reference>
<keyword evidence="3 5" id="KW-1133">Transmembrane helix</keyword>
<gene>
    <name evidence="6" type="ORF">AZF04_19820</name>
</gene>